<accession>A0A1H1YKQ0</accession>
<dbReference type="AlphaFoldDB" id="A0A1H1YKQ0"/>
<dbReference type="Pfam" id="PF17132">
    <property type="entry name" value="Glyco_hydro_106"/>
    <property type="match status" value="1"/>
</dbReference>
<proteinExistence type="predicted"/>
<gene>
    <name evidence="1" type="ORF">SAMN04489743_2056</name>
</gene>
<protein>
    <submittedName>
        <fullName evidence="1">Uncharacterized protein</fullName>
    </submittedName>
</protein>
<dbReference type="Proteomes" id="UP000198751">
    <property type="component" value="Chromosome I"/>
</dbReference>
<organism evidence="1 2">
    <name type="scientific">Pseudarthrobacter equi</name>
    <dbReference type="NCBI Taxonomy" id="728066"/>
    <lineage>
        <taxon>Bacteria</taxon>
        <taxon>Bacillati</taxon>
        <taxon>Actinomycetota</taxon>
        <taxon>Actinomycetes</taxon>
        <taxon>Micrococcales</taxon>
        <taxon>Micrococcaceae</taxon>
        <taxon>Pseudarthrobacter</taxon>
    </lineage>
</organism>
<keyword evidence="2" id="KW-1185">Reference proteome</keyword>
<evidence type="ECO:0000313" key="2">
    <source>
        <dbReference type="Proteomes" id="UP000198751"/>
    </source>
</evidence>
<dbReference type="EMBL" id="LT629779">
    <property type="protein sequence ID" value="SDT22030.1"/>
    <property type="molecule type" value="Genomic_DNA"/>
</dbReference>
<reference evidence="2" key="1">
    <citation type="submission" date="2016-10" db="EMBL/GenBank/DDBJ databases">
        <authorList>
            <person name="Varghese N."/>
            <person name="Submissions S."/>
        </authorList>
    </citation>
    <scope>NUCLEOTIDE SEQUENCE [LARGE SCALE GENOMIC DNA]</scope>
    <source>
        <strain evidence="2">IMMIB L-1606</strain>
    </source>
</reference>
<name>A0A1H1YKQ0_9MICC</name>
<sequence length="193" mass="20972">MTGMDRKSSEVLWSEFVDPPDSARPRAWWHWMDGNVHLEGIRADLRWLHSVGVRGVQAFDGALANPLVVEEAVIPGSEQWREAIAIAVATARDLGLDFTVATSAGWSASGAPWVEKADAMRKLVWSQTVVEGGELTQLNKLPNVAGPYQDIPTWGVEPREGSGDVKDLVALAIPFHGTHDALEPALVRSSSPM</sequence>
<evidence type="ECO:0000313" key="1">
    <source>
        <dbReference type="EMBL" id="SDT22030.1"/>
    </source>
</evidence>